<dbReference type="RefSeq" id="WP_115365363.1">
    <property type="nucleotide sequence ID" value="NZ_QBKA01000002.1"/>
</dbReference>
<protein>
    <recommendedName>
        <fullName evidence="5">Type IV secretion system protein virB4</fullName>
    </recommendedName>
</protein>
<dbReference type="InterPro" id="IPR043964">
    <property type="entry name" value="P-loop_TraG"/>
</dbReference>
<comment type="similarity">
    <text evidence="1">Belongs to the TrbE/VirB4 family.</text>
</comment>
<dbReference type="NCBIfam" id="TIGR00929">
    <property type="entry name" value="VirB4_CagE"/>
    <property type="match status" value="1"/>
</dbReference>
<comment type="caution">
    <text evidence="8">The sequence shown here is derived from an EMBL/GenBank/DDBJ whole genome shotgun (WGS) entry which is preliminary data.</text>
</comment>
<name>A0A369Q1X2_9SPHN</name>
<feature type="coiled-coil region" evidence="6">
    <location>
        <begin position="294"/>
        <end position="321"/>
    </location>
</feature>
<reference evidence="8 9" key="1">
    <citation type="submission" date="2018-04" db="EMBL/GenBank/DDBJ databases">
        <title>Altererythrobacter sp. HME9302 genome sequencing and assembly.</title>
        <authorList>
            <person name="Kang H."/>
            <person name="Kim H."/>
            <person name="Joh K."/>
        </authorList>
    </citation>
    <scope>NUCLEOTIDE SEQUENCE [LARGE SCALE GENOMIC DNA]</scope>
    <source>
        <strain evidence="8 9">HME9302</strain>
    </source>
</reference>
<dbReference type="PANTHER" id="PTHR30121:SF12">
    <property type="entry name" value="TYPE IV SECRETION SYSTEM PROTEIN CAGE"/>
    <property type="match status" value="1"/>
</dbReference>
<evidence type="ECO:0000259" key="7">
    <source>
        <dbReference type="SMART" id="SM00382"/>
    </source>
</evidence>
<organism evidence="8 9">
    <name type="scientific">Alteripontixanthobacter maritimus</name>
    <dbReference type="NCBI Taxonomy" id="2161824"/>
    <lineage>
        <taxon>Bacteria</taxon>
        <taxon>Pseudomonadati</taxon>
        <taxon>Pseudomonadota</taxon>
        <taxon>Alphaproteobacteria</taxon>
        <taxon>Sphingomonadales</taxon>
        <taxon>Erythrobacteraceae</taxon>
        <taxon>Alteripontixanthobacter</taxon>
    </lineage>
</organism>
<evidence type="ECO:0000256" key="2">
    <source>
        <dbReference type="ARBA" id="ARBA00022741"/>
    </source>
</evidence>
<gene>
    <name evidence="8" type="ORF">HME9302_00087</name>
</gene>
<dbReference type="PANTHER" id="PTHR30121">
    <property type="entry name" value="UNCHARACTERIZED PROTEIN YJGR-RELATED"/>
    <property type="match status" value="1"/>
</dbReference>
<evidence type="ECO:0000256" key="3">
    <source>
        <dbReference type="ARBA" id="ARBA00022840"/>
    </source>
</evidence>
<sequence>MQLLPALTHDPKVVAREAPAGKHLPYARHVDAHTIETRDGLLLQTIRLGGLLFETADSDELNYRAELRDAMLRAIGNSRFAIYHHVVRRRADADIDAVYPDDFSQTLDDRWNDRLGRRQLYVNELFLTLVRRPLQGRIGIFDRFRSWFARSTKRNAAAMTGELRALDSAREALMASLGQYDPHLLSTYDDKSGERSEQLEFLSWLFNGDMRPVLIPHGDLGHHLPARRISFGQNAVELAPAGPLERRFAALVSIKDWPSQTMPGMFDELCRMPFEMNISQSFAFVERGKALSQMNLALRRMRSAEDEAVSLRDELGIAKDEVAAGRAGFGEHHTTIAIHADDLKLLDSHAAEVIALLADLGITAVREDIALEPTYWAQFPGNFKYITRRGLVSTTNFAGFASLHNFPVGRPHRNHWGDAVTLFETTAAGPYFFNFHQNDLGNFTIIGPSGSGKTVVLNFLLAQARKYNPRIIFFDKDRGAELFIRAIGGTYDRLRPEAASGLNPLQLGDTPNNRQFLFEWLTLLCGGTDSAEADQIQDAIETNFLQPRERRRLRYLVELFRGGDRPKSGDLYSRLRSWWGDGERAWLFDNAEDQTDLAAETIGFDMTAILDDPVARTPAMLYFFHRVEERLDGSPAIIVIDEGWKALDDDVFVRRIKDWEKTIRKRNGIVGFATQSAQDALESRIASAIIEQAATQIFMINPKARAEDYINGFGLSRHEYDLVRTLPDNSHCFLIRHGNDSVVARLDLTGEKDLLTILSGRESSVRLFDELAKEHGTDPAKWMGPLLGKAA</sequence>
<keyword evidence="9" id="KW-1185">Reference proteome</keyword>
<keyword evidence="4" id="KW-0843">Virulence</keyword>
<dbReference type="Gene3D" id="3.40.50.300">
    <property type="entry name" value="P-loop containing nucleotide triphosphate hydrolases"/>
    <property type="match status" value="2"/>
</dbReference>
<dbReference type="Pfam" id="PF03135">
    <property type="entry name" value="CagE_TrbE_VirB"/>
    <property type="match status" value="1"/>
</dbReference>
<evidence type="ECO:0000256" key="1">
    <source>
        <dbReference type="ARBA" id="ARBA00006512"/>
    </source>
</evidence>
<keyword evidence="6" id="KW-0175">Coiled coil</keyword>
<dbReference type="AlphaFoldDB" id="A0A369Q1X2"/>
<evidence type="ECO:0000256" key="5">
    <source>
        <dbReference type="ARBA" id="ARBA00023635"/>
    </source>
</evidence>
<dbReference type="OrthoDB" id="9816422at2"/>
<feature type="domain" description="AAA+ ATPase" evidence="7">
    <location>
        <begin position="439"/>
        <end position="695"/>
    </location>
</feature>
<evidence type="ECO:0000313" key="8">
    <source>
        <dbReference type="EMBL" id="RDC58911.1"/>
    </source>
</evidence>
<dbReference type="SMART" id="SM00382">
    <property type="entry name" value="AAA"/>
    <property type="match status" value="1"/>
</dbReference>
<evidence type="ECO:0000256" key="6">
    <source>
        <dbReference type="SAM" id="Coils"/>
    </source>
</evidence>
<dbReference type="InterPro" id="IPR051162">
    <property type="entry name" value="T4SS_component"/>
</dbReference>
<keyword evidence="3" id="KW-0067">ATP-binding</keyword>
<accession>A0A369Q1X2</accession>
<keyword evidence="2" id="KW-0547">Nucleotide-binding</keyword>
<proteinExistence type="inferred from homology"/>
<dbReference type="GO" id="GO:0005524">
    <property type="term" value="F:ATP binding"/>
    <property type="evidence" value="ECO:0007669"/>
    <property type="project" value="UniProtKB-KW"/>
</dbReference>
<dbReference type="InterPro" id="IPR004346">
    <property type="entry name" value="CagE_TrbE_VirB"/>
</dbReference>
<dbReference type="Pfam" id="PF19044">
    <property type="entry name" value="P-loop_TraG"/>
    <property type="match status" value="1"/>
</dbReference>
<evidence type="ECO:0000313" key="9">
    <source>
        <dbReference type="Proteomes" id="UP000253727"/>
    </source>
</evidence>
<dbReference type="InterPro" id="IPR003593">
    <property type="entry name" value="AAA+_ATPase"/>
</dbReference>
<dbReference type="Proteomes" id="UP000253727">
    <property type="component" value="Unassembled WGS sequence"/>
</dbReference>
<evidence type="ECO:0000256" key="4">
    <source>
        <dbReference type="ARBA" id="ARBA00023026"/>
    </source>
</evidence>
<dbReference type="SUPFAM" id="SSF52540">
    <property type="entry name" value="P-loop containing nucleoside triphosphate hydrolases"/>
    <property type="match status" value="1"/>
</dbReference>
<dbReference type="InterPro" id="IPR018145">
    <property type="entry name" value="CagE_TrbE_VirB_cntrl_dom"/>
</dbReference>
<dbReference type="EMBL" id="QBKA01000002">
    <property type="protein sequence ID" value="RDC58911.1"/>
    <property type="molecule type" value="Genomic_DNA"/>
</dbReference>
<dbReference type="InterPro" id="IPR027417">
    <property type="entry name" value="P-loop_NTPase"/>
</dbReference>